<proteinExistence type="predicted"/>
<keyword evidence="2" id="KW-1185">Reference proteome</keyword>
<organism evidence="1 2">
    <name type="scientific">Rubroshorea leprosula</name>
    <dbReference type="NCBI Taxonomy" id="152421"/>
    <lineage>
        <taxon>Eukaryota</taxon>
        <taxon>Viridiplantae</taxon>
        <taxon>Streptophyta</taxon>
        <taxon>Embryophyta</taxon>
        <taxon>Tracheophyta</taxon>
        <taxon>Spermatophyta</taxon>
        <taxon>Magnoliopsida</taxon>
        <taxon>eudicotyledons</taxon>
        <taxon>Gunneridae</taxon>
        <taxon>Pentapetalae</taxon>
        <taxon>rosids</taxon>
        <taxon>malvids</taxon>
        <taxon>Malvales</taxon>
        <taxon>Dipterocarpaceae</taxon>
        <taxon>Rubroshorea</taxon>
    </lineage>
</organism>
<name>A0AAV5JAJ3_9ROSI</name>
<reference evidence="1 2" key="1">
    <citation type="journal article" date="2021" name="Commun. Biol.">
        <title>The genome of Shorea leprosula (Dipterocarpaceae) highlights the ecological relevance of drought in aseasonal tropical rainforests.</title>
        <authorList>
            <person name="Ng K.K.S."/>
            <person name="Kobayashi M.J."/>
            <person name="Fawcett J.A."/>
            <person name="Hatakeyama M."/>
            <person name="Paape T."/>
            <person name="Ng C.H."/>
            <person name="Ang C.C."/>
            <person name="Tnah L.H."/>
            <person name="Lee C.T."/>
            <person name="Nishiyama T."/>
            <person name="Sese J."/>
            <person name="O'Brien M.J."/>
            <person name="Copetti D."/>
            <person name="Mohd Noor M.I."/>
            <person name="Ong R.C."/>
            <person name="Putra M."/>
            <person name="Sireger I.Z."/>
            <person name="Indrioko S."/>
            <person name="Kosugi Y."/>
            <person name="Izuno A."/>
            <person name="Isagi Y."/>
            <person name="Lee S.L."/>
            <person name="Shimizu K.K."/>
        </authorList>
    </citation>
    <scope>NUCLEOTIDE SEQUENCE [LARGE SCALE GENOMIC DNA]</scope>
    <source>
        <strain evidence="1">214</strain>
    </source>
</reference>
<protein>
    <submittedName>
        <fullName evidence="1">Uncharacterized protein</fullName>
    </submittedName>
</protein>
<accession>A0AAV5JAJ3</accession>
<dbReference type="EMBL" id="BPVZ01000029">
    <property type="protein sequence ID" value="GKV08459.1"/>
    <property type="molecule type" value="Genomic_DNA"/>
</dbReference>
<sequence length="84" mass="9446">MIFPYFLVQEPDLEPRNLPRCRKLPDLLCPSSLVRRLLLIVGDFWAYFSSVSSPTTCCRPLLLPAAPVSTAGELWFSFVLSVST</sequence>
<evidence type="ECO:0000313" key="2">
    <source>
        <dbReference type="Proteomes" id="UP001054252"/>
    </source>
</evidence>
<comment type="caution">
    <text evidence="1">The sequence shown here is derived from an EMBL/GenBank/DDBJ whole genome shotgun (WGS) entry which is preliminary data.</text>
</comment>
<gene>
    <name evidence="1" type="ORF">SLEP1_g20082</name>
</gene>
<evidence type="ECO:0000313" key="1">
    <source>
        <dbReference type="EMBL" id="GKV08459.1"/>
    </source>
</evidence>
<dbReference type="Proteomes" id="UP001054252">
    <property type="component" value="Unassembled WGS sequence"/>
</dbReference>
<dbReference type="AlphaFoldDB" id="A0AAV5JAJ3"/>